<dbReference type="Pfam" id="PF20159">
    <property type="entry name" value="YidB"/>
    <property type="match status" value="1"/>
</dbReference>
<accession>A0A4Y6UG13</accession>
<dbReference type="OrthoDB" id="4235777at2"/>
<dbReference type="InterPro" id="IPR027405">
    <property type="entry name" value="YidB-like"/>
</dbReference>
<gene>
    <name evidence="1" type="ORF">E3D00_02120</name>
</gene>
<dbReference type="AlphaFoldDB" id="A0A4Y6UG13"/>
<reference evidence="1 2" key="1">
    <citation type="submission" date="2019-03" db="EMBL/GenBank/DDBJ databases">
        <title>The complete genome sequence of Swingsia samuiensis NBRC107927(T).</title>
        <authorList>
            <person name="Chua K.-O."/>
            <person name="Chan K.-G."/>
            <person name="See-Too W.-S."/>
        </authorList>
    </citation>
    <scope>NUCLEOTIDE SEQUENCE [LARGE SCALE GENOMIC DNA]</scope>
    <source>
        <strain evidence="1 2">AH83</strain>
    </source>
</reference>
<dbReference type="EMBL" id="CP038141">
    <property type="protein sequence ID" value="QDH16503.1"/>
    <property type="molecule type" value="Genomic_DNA"/>
</dbReference>
<evidence type="ECO:0000313" key="1">
    <source>
        <dbReference type="EMBL" id="QDH16503.1"/>
    </source>
</evidence>
<keyword evidence="2" id="KW-1185">Reference proteome</keyword>
<name>A0A4Y6UG13_9PROT</name>
<dbReference type="Gene3D" id="1.10.10.690">
    <property type="entry name" value="YidB-like"/>
    <property type="match status" value="1"/>
</dbReference>
<dbReference type="Proteomes" id="UP000316313">
    <property type="component" value="Chromosome"/>
</dbReference>
<dbReference type="KEGG" id="ssam:E3D00_02120"/>
<sequence length="117" mass="12305">MSGFFGNIMNQAVGALGGQLGDKIGEHFGDFIRGNGLQMLLSQASKVGLQDKVQSWIGNGENLPISADELRSLLSNEQINAILEKTGLPVGTVLPLIAQVLPNLVDKHTPEGTVPSA</sequence>
<dbReference type="RefSeq" id="WP_141459523.1">
    <property type="nucleotide sequence ID" value="NZ_CP038141.1"/>
</dbReference>
<dbReference type="InterPro" id="IPR045372">
    <property type="entry name" value="YidB"/>
</dbReference>
<proteinExistence type="predicted"/>
<organism evidence="1 2">
    <name type="scientific">Swingsia samuiensis</name>
    <dbReference type="NCBI Taxonomy" id="1293412"/>
    <lineage>
        <taxon>Bacteria</taxon>
        <taxon>Pseudomonadati</taxon>
        <taxon>Pseudomonadota</taxon>
        <taxon>Alphaproteobacteria</taxon>
        <taxon>Acetobacterales</taxon>
        <taxon>Acetobacteraceae</taxon>
        <taxon>Swingsia</taxon>
    </lineage>
</organism>
<dbReference type="SUPFAM" id="SSF140804">
    <property type="entry name" value="YidB-like"/>
    <property type="match status" value="1"/>
</dbReference>
<protein>
    <submittedName>
        <fullName evidence="1">DUF937 domain-containing protein</fullName>
    </submittedName>
</protein>
<evidence type="ECO:0000313" key="2">
    <source>
        <dbReference type="Proteomes" id="UP000316313"/>
    </source>
</evidence>